<evidence type="ECO:0000313" key="1">
    <source>
        <dbReference type="EMBL" id="EOA36440.1"/>
    </source>
</evidence>
<dbReference type="STRING" id="81985.R0IE12"/>
<reference evidence="2" key="1">
    <citation type="journal article" date="2013" name="Nat. Genet.">
        <title>The Capsella rubella genome and the genomic consequences of rapid mating system evolution.</title>
        <authorList>
            <person name="Slotte T."/>
            <person name="Hazzouri K.M."/>
            <person name="Agren J.A."/>
            <person name="Koenig D."/>
            <person name="Maumus F."/>
            <person name="Guo Y.L."/>
            <person name="Steige K."/>
            <person name="Platts A.E."/>
            <person name="Escobar J.S."/>
            <person name="Newman L.K."/>
            <person name="Wang W."/>
            <person name="Mandakova T."/>
            <person name="Vello E."/>
            <person name="Smith L.M."/>
            <person name="Henz S.R."/>
            <person name="Steffen J."/>
            <person name="Takuno S."/>
            <person name="Brandvain Y."/>
            <person name="Coop G."/>
            <person name="Andolfatto P."/>
            <person name="Hu T.T."/>
            <person name="Blanchette M."/>
            <person name="Clark R.M."/>
            <person name="Quesneville H."/>
            <person name="Nordborg M."/>
            <person name="Gaut B.S."/>
            <person name="Lysak M.A."/>
            <person name="Jenkins J."/>
            <person name="Grimwood J."/>
            <person name="Chapman J."/>
            <person name="Prochnik S."/>
            <person name="Shu S."/>
            <person name="Rokhsar D."/>
            <person name="Schmutz J."/>
            <person name="Weigel D."/>
            <person name="Wright S.I."/>
        </authorList>
    </citation>
    <scope>NUCLEOTIDE SEQUENCE [LARGE SCALE GENOMIC DNA]</scope>
    <source>
        <strain evidence="2">cv. Monte Gargano</strain>
    </source>
</reference>
<dbReference type="AlphaFoldDB" id="R0IE12"/>
<sequence>MAPLLQKVINNTGETWCLYINGKEIVLDVGVGYVSVNEHIDTDIYTKFETNSGDADGYMLKYDDFNIYLNDALGKSNEIVDEPLRTWRSEEYVSIDINQDAMKIWCTSCDLGIYSPDGFLKYYKSVIAKHNEDRNGGIIVTGVKADVGEPMDHVEMKEDVDEGGSSKD</sequence>
<accession>R0IE12</accession>
<keyword evidence="2" id="KW-1185">Reference proteome</keyword>
<organism evidence="1 2">
    <name type="scientific">Capsella rubella</name>
    <dbReference type="NCBI Taxonomy" id="81985"/>
    <lineage>
        <taxon>Eukaryota</taxon>
        <taxon>Viridiplantae</taxon>
        <taxon>Streptophyta</taxon>
        <taxon>Embryophyta</taxon>
        <taxon>Tracheophyta</taxon>
        <taxon>Spermatophyta</taxon>
        <taxon>Magnoliopsida</taxon>
        <taxon>eudicotyledons</taxon>
        <taxon>Gunneridae</taxon>
        <taxon>Pentapetalae</taxon>
        <taxon>rosids</taxon>
        <taxon>malvids</taxon>
        <taxon>Brassicales</taxon>
        <taxon>Brassicaceae</taxon>
        <taxon>Camelineae</taxon>
        <taxon>Capsella</taxon>
    </lineage>
</organism>
<name>R0IE12_9BRAS</name>
<protein>
    <submittedName>
        <fullName evidence="1">Uncharacterized protein</fullName>
    </submittedName>
</protein>
<dbReference type="EMBL" id="KB870805">
    <property type="protein sequence ID" value="EOA36440.1"/>
    <property type="molecule type" value="Genomic_DNA"/>
</dbReference>
<gene>
    <name evidence="1" type="ORF">CARUB_v10010992mg</name>
</gene>
<dbReference type="OrthoDB" id="10265512at2759"/>
<dbReference type="KEGG" id="crb:17899729"/>
<proteinExistence type="predicted"/>
<dbReference type="Proteomes" id="UP000029121">
    <property type="component" value="Unassembled WGS sequence"/>
</dbReference>
<evidence type="ECO:0000313" key="2">
    <source>
        <dbReference type="Proteomes" id="UP000029121"/>
    </source>
</evidence>